<organism evidence="7 8">
    <name type="scientific">Gordonia lacunae</name>
    <dbReference type="NCBI Taxonomy" id="417102"/>
    <lineage>
        <taxon>Bacteria</taxon>
        <taxon>Bacillati</taxon>
        <taxon>Actinomycetota</taxon>
        <taxon>Actinomycetes</taxon>
        <taxon>Mycobacteriales</taxon>
        <taxon>Gordoniaceae</taxon>
        <taxon>Gordonia</taxon>
    </lineage>
</organism>
<feature type="transmembrane region" description="Helical" evidence="6">
    <location>
        <begin position="373"/>
        <end position="395"/>
    </location>
</feature>
<keyword evidence="2 6" id="KW-0812">Transmembrane</keyword>
<gene>
    <name evidence="7" type="ORF">CA982_18930</name>
</gene>
<feature type="transmembrane region" description="Helical" evidence="6">
    <location>
        <begin position="265"/>
        <end position="284"/>
    </location>
</feature>
<dbReference type="GO" id="GO:0003677">
    <property type="term" value="F:DNA binding"/>
    <property type="evidence" value="ECO:0007669"/>
    <property type="project" value="UniProtKB-KW"/>
</dbReference>
<name>A0A2C9ZJW4_9ACTN</name>
<feature type="transmembrane region" description="Helical" evidence="6">
    <location>
        <begin position="326"/>
        <end position="352"/>
    </location>
</feature>
<evidence type="ECO:0000313" key="8">
    <source>
        <dbReference type="Proteomes" id="UP000194632"/>
    </source>
</evidence>
<dbReference type="Gene3D" id="1.20.1740.10">
    <property type="entry name" value="Amino acid/polyamine transporter I"/>
    <property type="match status" value="1"/>
</dbReference>
<evidence type="ECO:0000256" key="5">
    <source>
        <dbReference type="SAM" id="MobiDB-lite"/>
    </source>
</evidence>
<dbReference type="PANTHER" id="PTHR47704:SF1">
    <property type="entry name" value="POTASSIUM TRANSPORTER KIMA"/>
    <property type="match status" value="1"/>
</dbReference>
<reference evidence="7 8" key="1">
    <citation type="submission" date="2017-05" db="EMBL/GenBank/DDBJ databases">
        <title>Biotechnological potential of actinobacteria isolated from South African environments.</title>
        <authorList>
            <person name="Le Roes-Hill M."/>
            <person name="Prins A."/>
            <person name="Durrell K.A."/>
        </authorList>
    </citation>
    <scope>NUCLEOTIDE SEQUENCE [LARGE SCALE GENOMIC DNA]</scope>
    <source>
        <strain evidence="7">BS2</strain>
    </source>
</reference>
<evidence type="ECO:0000313" key="7">
    <source>
        <dbReference type="EMBL" id="OUC77120.1"/>
    </source>
</evidence>
<evidence type="ECO:0000256" key="1">
    <source>
        <dbReference type="ARBA" id="ARBA00004141"/>
    </source>
</evidence>
<feature type="transmembrane region" description="Helical" evidence="6">
    <location>
        <begin position="468"/>
        <end position="486"/>
    </location>
</feature>
<evidence type="ECO:0000256" key="6">
    <source>
        <dbReference type="SAM" id="Phobius"/>
    </source>
</evidence>
<dbReference type="GO" id="GO:0022857">
    <property type="term" value="F:transmembrane transporter activity"/>
    <property type="evidence" value="ECO:0007669"/>
    <property type="project" value="InterPro"/>
</dbReference>
<comment type="subcellular location">
    <subcellularLocation>
        <location evidence="1">Membrane</location>
        <topology evidence="1">Multi-pass membrane protein</topology>
    </subcellularLocation>
</comment>
<keyword evidence="7" id="KW-0238">DNA-binding</keyword>
<dbReference type="GO" id="GO:0016020">
    <property type="term" value="C:membrane"/>
    <property type="evidence" value="ECO:0007669"/>
    <property type="project" value="UniProtKB-SubCell"/>
</dbReference>
<evidence type="ECO:0000256" key="2">
    <source>
        <dbReference type="ARBA" id="ARBA00022692"/>
    </source>
</evidence>
<keyword evidence="3 6" id="KW-1133">Transmembrane helix</keyword>
<comment type="caution">
    <text evidence="7">The sequence shown here is derived from an EMBL/GenBank/DDBJ whole genome shotgun (WGS) entry which is preliminary data.</text>
</comment>
<feature type="transmembrane region" description="Helical" evidence="6">
    <location>
        <begin position="150"/>
        <end position="169"/>
    </location>
</feature>
<evidence type="ECO:0000256" key="3">
    <source>
        <dbReference type="ARBA" id="ARBA00022989"/>
    </source>
</evidence>
<dbReference type="Proteomes" id="UP000194632">
    <property type="component" value="Unassembled WGS sequence"/>
</dbReference>
<feature type="transmembrane region" description="Helical" evidence="6">
    <location>
        <begin position="54"/>
        <end position="87"/>
    </location>
</feature>
<proteinExistence type="predicted"/>
<sequence length="671" mass="73262">MSTVSKVSVATKRLLLGRPFRSDTLGHTLLPKRIALPVFASDAMSSVAYAPQEIFLVLSVAGISALAFTPWVAIAVAIVMIVVVASYRQNVHAYPSGGGDYEVATVNLGPNAGLTVGSALLVDYVLTVAVSVTSAAENIGSAIPFVGEHKVWFCVGAIVLLAAVNLRGIKESGAVLAIPTYGFIIGVLGMLIWGFTEIFVLGQDIQSETADFGIVPEQDNLTGLALIFLVARSFSSGCAALTGVEAISNGVPAFRKPKSRNAATTLLLLGTFSITLLLGIVLLAEKIGAKYVMNPDQDLIGAPEGYQQKAMIAQLAHAVFDSFPPAFFFVATVTALILLLAANTAFNGFPVLGSVLAQDRYLPRQLHTRGDRLAFSNGILFLAIAAIIFVVAFGAQVTSLIQLYIVGVFVSFTLSQTGMVRHWTRLLRTETDPSARRRMMQSRVVNTVGLVMTATVLVVVLLTKFTEGAYIAVIAMVVLFVIMKLIHHHYASVQRELDRAEEDDEAVLPSRTHSIVLVSSLHMASKRALRYARATRPDVLEAITVNVDDRDTRKLVSEWEASDITVPLKVIASPYREITRPVVEYVRRVRRESPRDVVTVFIPEYVVGHWWEQILHNQSALRLKGRLLFEPGVMVTSVPWQLTSSDRRKEDREYWAPGETRRALGEPERRP</sequence>
<keyword evidence="8" id="KW-1185">Reference proteome</keyword>
<protein>
    <submittedName>
        <fullName evidence="7">DNA-binding protein</fullName>
    </submittedName>
</protein>
<feature type="region of interest" description="Disordered" evidence="5">
    <location>
        <begin position="646"/>
        <end position="671"/>
    </location>
</feature>
<dbReference type="RefSeq" id="WP_086536807.1">
    <property type="nucleotide sequence ID" value="NZ_NGFO01000024.1"/>
</dbReference>
<dbReference type="PANTHER" id="PTHR47704">
    <property type="entry name" value="POTASSIUM TRANSPORTER KIMA"/>
    <property type="match status" value="1"/>
</dbReference>
<dbReference type="OrthoDB" id="9759676at2"/>
<dbReference type="InterPro" id="IPR002293">
    <property type="entry name" value="AA/rel_permease1"/>
</dbReference>
<keyword evidence="4 6" id="KW-0472">Membrane</keyword>
<accession>A0A2C9ZJW4</accession>
<feature type="transmembrane region" description="Helical" evidence="6">
    <location>
        <begin position="181"/>
        <end position="201"/>
    </location>
</feature>
<dbReference type="STRING" id="417102.CA982_18930"/>
<dbReference type="AlphaFoldDB" id="A0A2C9ZJW4"/>
<feature type="transmembrane region" description="Helical" evidence="6">
    <location>
        <begin position="221"/>
        <end position="244"/>
    </location>
</feature>
<dbReference type="InterPro" id="IPR053153">
    <property type="entry name" value="APC_K+_Transporter"/>
</dbReference>
<evidence type="ECO:0000256" key="4">
    <source>
        <dbReference type="ARBA" id="ARBA00023136"/>
    </source>
</evidence>
<dbReference type="EMBL" id="NGFO01000024">
    <property type="protein sequence ID" value="OUC77120.1"/>
    <property type="molecule type" value="Genomic_DNA"/>
</dbReference>
<feature type="transmembrane region" description="Helical" evidence="6">
    <location>
        <begin position="444"/>
        <end position="462"/>
    </location>
</feature>
<dbReference type="Pfam" id="PF13520">
    <property type="entry name" value="AA_permease_2"/>
    <property type="match status" value="1"/>
</dbReference>
<feature type="transmembrane region" description="Helical" evidence="6">
    <location>
        <begin position="401"/>
        <end position="423"/>
    </location>
</feature>